<comment type="subcellular location">
    <subcellularLocation>
        <location evidence="2">Cytoplasm</location>
    </subcellularLocation>
    <subcellularLocation>
        <location evidence="2">Nucleus</location>
    </subcellularLocation>
</comment>
<dbReference type="EMBL" id="JAGHQM010000084">
    <property type="protein sequence ID" value="KAH0565534.1"/>
    <property type="molecule type" value="Genomic_DNA"/>
</dbReference>
<dbReference type="InterPro" id="IPR000555">
    <property type="entry name" value="JAMM/MPN+_dom"/>
</dbReference>
<proteinExistence type="inferred from homology"/>
<comment type="function">
    <text evidence="2">Component of the COP9 signalosome complex (CSN), a complex involved in various cellular and developmental processes.</text>
</comment>
<dbReference type="CDD" id="cd08063">
    <property type="entry name" value="MPN_CSN6"/>
    <property type="match status" value="1"/>
</dbReference>
<comment type="similarity">
    <text evidence="1 2">Belongs to the peptidase M67A family. CSN6 subfamily.</text>
</comment>
<comment type="caution">
    <text evidence="5">The sequence shown here is derived from an EMBL/GenBank/DDBJ whole genome shotgun (WGS) entry which is preliminary data.</text>
</comment>
<dbReference type="GO" id="GO:0000338">
    <property type="term" value="P:protein deneddylation"/>
    <property type="evidence" value="ECO:0007669"/>
    <property type="project" value="InterPro"/>
</dbReference>
<dbReference type="Gene3D" id="3.40.140.10">
    <property type="entry name" value="Cytidine Deaminase, domain 2"/>
    <property type="match status" value="1"/>
</dbReference>
<dbReference type="GO" id="GO:0008237">
    <property type="term" value="F:metallopeptidase activity"/>
    <property type="evidence" value="ECO:0007669"/>
    <property type="project" value="InterPro"/>
</dbReference>
<dbReference type="InterPro" id="IPR037518">
    <property type="entry name" value="MPN"/>
</dbReference>
<evidence type="ECO:0000256" key="2">
    <source>
        <dbReference type="RuleBase" id="RU367006"/>
    </source>
</evidence>
<accession>A0A9P8LHV1</accession>
<evidence type="ECO:0000256" key="1">
    <source>
        <dbReference type="ARBA" id="ARBA00010893"/>
    </source>
</evidence>
<feature type="domain" description="MPN" evidence="4">
    <location>
        <begin position="23"/>
        <end position="165"/>
    </location>
</feature>
<evidence type="ECO:0000259" key="4">
    <source>
        <dbReference type="PROSITE" id="PS50249"/>
    </source>
</evidence>
<dbReference type="PANTHER" id="PTHR10540">
    <property type="entry name" value="EUKARYOTIC TRANSLATION INITIATION FACTOR 3 SUBUNIT F-RELATED"/>
    <property type="match status" value="1"/>
</dbReference>
<dbReference type="PROSITE" id="PS50249">
    <property type="entry name" value="MPN"/>
    <property type="match status" value="1"/>
</dbReference>
<keyword evidence="2" id="KW-0539">Nucleus</keyword>
<dbReference type="InterPro" id="IPR033859">
    <property type="entry name" value="MPN_CSN6"/>
</dbReference>
<dbReference type="GO" id="GO:0005737">
    <property type="term" value="C:cytoplasm"/>
    <property type="evidence" value="ECO:0007669"/>
    <property type="project" value="UniProtKB-SubCell"/>
</dbReference>
<protein>
    <recommendedName>
        <fullName evidence="2">COP9 signalosome complex subunit 6</fullName>
    </recommendedName>
</protein>
<name>A0A9P8LHV1_9PEZI</name>
<feature type="region of interest" description="Disordered" evidence="3">
    <location>
        <begin position="256"/>
        <end position="276"/>
    </location>
</feature>
<reference evidence="5" key="1">
    <citation type="submission" date="2021-03" db="EMBL/GenBank/DDBJ databases">
        <title>Comparative genomics and phylogenomic investigation of the class Geoglossomycetes provide insights into ecological specialization and systematics.</title>
        <authorList>
            <person name="Melie T."/>
            <person name="Pirro S."/>
            <person name="Miller A.N."/>
            <person name="Quandt A."/>
        </authorList>
    </citation>
    <scope>NUCLEOTIDE SEQUENCE</scope>
    <source>
        <strain evidence="5">CAQ_001_2017</strain>
    </source>
</reference>
<dbReference type="GO" id="GO:0008180">
    <property type="term" value="C:COP9 signalosome"/>
    <property type="evidence" value="ECO:0007669"/>
    <property type="project" value="UniProtKB-UniRule"/>
</dbReference>
<keyword evidence="6" id="KW-1185">Reference proteome</keyword>
<gene>
    <name evidence="5" type="ORF">GP486_001067</name>
</gene>
<feature type="compositionally biased region" description="Polar residues" evidence="3">
    <location>
        <begin position="256"/>
        <end position="268"/>
    </location>
</feature>
<dbReference type="PANTHER" id="PTHR10540:SF8">
    <property type="entry name" value="COP9 SIGNALOSOME COMPLEX SUBUNIT 6"/>
    <property type="match status" value="1"/>
</dbReference>
<sequence length="401" mass="44238">MTIPESTNPLISAHKSSDSGLQVLLHPLVLLTVSDYITRHTLRGQEEPIVGALLGRQNGREISLEHAFECKVIVKDDEVILHEAWFEERLQQFKDVHKAPALDPVGWFTHTPPSGPQQHHLPIHRQLLENNESAVLLAFHPSLVASSSATAGKLPLTVYESVYEAETSDAGGKTVDVETADTDLKLRFKELPYSIETDEMEMIGIDFIAKGGGNAAAIEGIVKETEGPEAVTEKGKSMLNRKGKEKVTEYSLLEDVSTNGKSRGSESNVLDPEDEEPNAIKMLHSRIRLLNAYLSSLPPSYLTSAEHRDTPQSQTTEVNHTILRSIQALTNRLPLIIPADRTAFENEMLAEKNDVSLVALLGSLTRSVRDIREVGRKFNVCCVFTRPSPFNARLLTRTAGA</sequence>
<dbReference type="InterPro" id="IPR024969">
    <property type="entry name" value="EIF3F/CSN6-like_C"/>
</dbReference>
<dbReference type="Proteomes" id="UP000750711">
    <property type="component" value="Unassembled WGS sequence"/>
</dbReference>
<keyword evidence="2" id="KW-0963">Cytoplasm</keyword>
<evidence type="ECO:0000313" key="6">
    <source>
        <dbReference type="Proteomes" id="UP000750711"/>
    </source>
</evidence>
<evidence type="ECO:0000313" key="5">
    <source>
        <dbReference type="EMBL" id="KAH0565534.1"/>
    </source>
</evidence>
<dbReference type="Pfam" id="PF01398">
    <property type="entry name" value="JAB"/>
    <property type="match status" value="1"/>
</dbReference>
<evidence type="ECO:0000256" key="3">
    <source>
        <dbReference type="SAM" id="MobiDB-lite"/>
    </source>
</evidence>
<keyword evidence="2" id="KW-0736">Signalosome</keyword>
<dbReference type="Pfam" id="PF13012">
    <property type="entry name" value="MitMem_reg"/>
    <property type="match status" value="1"/>
</dbReference>
<dbReference type="AlphaFoldDB" id="A0A9P8LHV1"/>
<organism evidence="5 6">
    <name type="scientific">Trichoglossum hirsutum</name>
    <dbReference type="NCBI Taxonomy" id="265104"/>
    <lineage>
        <taxon>Eukaryota</taxon>
        <taxon>Fungi</taxon>
        <taxon>Dikarya</taxon>
        <taxon>Ascomycota</taxon>
        <taxon>Pezizomycotina</taxon>
        <taxon>Geoglossomycetes</taxon>
        <taxon>Geoglossales</taxon>
        <taxon>Geoglossaceae</taxon>
        <taxon>Trichoglossum</taxon>
    </lineage>
</organism>